<feature type="domain" description="Acyl-CoA oxidase C-alpha1" evidence="1">
    <location>
        <begin position="35"/>
        <end position="132"/>
    </location>
</feature>
<protein>
    <recommendedName>
        <fullName evidence="1">Acyl-CoA oxidase C-alpha1 domain-containing protein</fullName>
    </recommendedName>
</protein>
<dbReference type="PANTHER" id="PTHR10909">
    <property type="entry name" value="ELECTRON TRANSPORT OXIDOREDUCTASE"/>
    <property type="match status" value="1"/>
</dbReference>
<name>A0A9D4XWE3_PEA</name>
<dbReference type="GO" id="GO:0005504">
    <property type="term" value="F:fatty acid binding"/>
    <property type="evidence" value="ECO:0007669"/>
    <property type="project" value="TreeGrafter"/>
</dbReference>
<sequence length="153" mass="17360">MSPVMSSTQVPFLRSINGLVQLLGNLLVVGNLDLENQPEVAILDYQSHQHKHMPMSASTYAFHLSTTNLVEKYSKIKKTNDEELVTAVHALSAGLKAYVTSYTVKSLSTFREACEAHGYTTVNRFGSWRNDHDIFRHLKETTPFFFNRLHAIF</sequence>
<organism evidence="2 3">
    <name type="scientific">Pisum sativum</name>
    <name type="common">Garden pea</name>
    <name type="synonym">Lathyrus oleraceus</name>
    <dbReference type="NCBI Taxonomy" id="3888"/>
    <lineage>
        <taxon>Eukaryota</taxon>
        <taxon>Viridiplantae</taxon>
        <taxon>Streptophyta</taxon>
        <taxon>Embryophyta</taxon>
        <taxon>Tracheophyta</taxon>
        <taxon>Spermatophyta</taxon>
        <taxon>Magnoliopsida</taxon>
        <taxon>eudicotyledons</taxon>
        <taxon>Gunneridae</taxon>
        <taxon>Pentapetalae</taxon>
        <taxon>rosids</taxon>
        <taxon>fabids</taxon>
        <taxon>Fabales</taxon>
        <taxon>Fabaceae</taxon>
        <taxon>Papilionoideae</taxon>
        <taxon>50 kb inversion clade</taxon>
        <taxon>NPAAA clade</taxon>
        <taxon>Hologalegina</taxon>
        <taxon>IRL clade</taxon>
        <taxon>Fabeae</taxon>
        <taxon>Lathyrus</taxon>
    </lineage>
</organism>
<dbReference type="InterPro" id="IPR012258">
    <property type="entry name" value="Acyl-CoA_oxidase"/>
</dbReference>
<dbReference type="GO" id="GO:0005777">
    <property type="term" value="C:peroxisome"/>
    <property type="evidence" value="ECO:0007669"/>
    <property type="project" value="InterPro"/>
</dbReference>
<dbReference type="Gene3D" id="1.20.140.10">
    <property type="entry name" value="Butyryl-CoA Dehydrogenase, subunit A, domain 3"/>
    <property type="match status" value="1"/>
</dbReference>
<dbReference type="PANTHER" id="PTHR10909:SF378">
    <property type="entry name" value="ACYL-COENZYME A OXIDASE"/>
    <property type="match status" value="1"/>
</dbReference>
<accession>A0A9D4XWE3</accession>
<reference evidence="2 3" key="1">
    <citation type="journal article" date="2022" name="Nat. Genet.">
        <title>Improved pea reference genome and pan-genome highlight genomic features and evolutionary characteristics.</title>
        <authorList>
            <person name="Yang T."/>
            <person name="Liu R."/>
            <person name="Luo Y."/>
            <person name="Hu S."/>
            <person name="Wang D."/>
            <person name="Wang C."/>
            <person name="Pandey M.K."/>
            <person name="Ge S."/>
            <person name="Xu Q."/>
            <person name="Li N."/>
            <person name="Li G."/>
            <person name="Huang Y."/>
            <person name="Saxena R.K."/>
            <person name="Ji Y."/>
            <person name="Li M."/>
            <person name="Yan X."/>
            <person name="He Y."/>
            <person name="Liu Y."/>
            <person name="Wang X."/>
            <person name="Xiang C."/>
            <person name="Varshney R.K."/>
            <person name="Ding H."/>
            <person name="Gao S."/>
            <person name="Zong X."/>
        </authorList>
    </citation>
    <scope>NUCLEOTIDE SEQUENCE [LARGE SCALE GENOMIC DNA]</scope>
    <source>
        <strain evidence="2 3">cv. Zhongwan 6</strain>
    </source>
</reference>
<dbReference type="GO" id="GO:0003997">
    <property type="term" value="F:acyl-CoA oxidase activity"/>
    <property type="evidence" value="ECO:0007669"/>
    <property type="project" value="InterPro"/>
</dbReference>
<dbReference type="SUPFAM" id="SSF47203">
    <property type="entry name" value="Acyl-CoA dehydrogenase C-terminal domain-like"/>
    <property type="match status" value="1"/>
</dbReference>
<dbReference type="GO" id="GO:0033540">
    <property type="term" value="P:fatty acid beta-oxidation using acyl-CoA oxidase"/>
    <property type="evidence" value="ECO:0007669"/>
    <property type="project" value="TreeGrafter"/>
</dbReference>
<dbReference type="InterPro" id="IPR036250">
    <property type="entry name" value="AcylCo_DH-like_C"/>
</dbReference>
<dbReference type="EMBL" id="JAMSHJ010000003">
    <property type="protein sequence ID" value="KAI5427354.1"/>
    <property type="molecule type" value="Genomic_DNA"/>
</dbReference>
<dbReference type="Pfam" id="PF22924">
    <property type="entry name" value="ACOX_C_alpha1"/>
    <property type="match status" value="1"/>
</dbReference>
<gene>
    <name evidence="2" type="ORF">KIW84_032684</name>
</gene>
<proteinExistence type="predicted"/>
<dbReference type="InterPro" id="IPR055060">
    <property type="entry name" value="ACOX_C_alpha1"/>
</dbReference>
<keyword evidence="3" id="KW-1185">Reference proteome</keyword>
<comment type="caution">
    <text evidence="2">The sequence shown here is derived from an EMBL/GenBank/DDBJ whole genome shotgun (WGS) entry which is preliminary data.</text>
</comment>
<dbReference type="AlphaFoldDB" id="A0A9D4XWE3"/>
<dbReference type="GO" id="GO:0055088">
    <property type="term" value="P:lipid homeostasis"/>
    <property type="evidence" value="ECO:0007669"/>
    <property type="project" value="TreeGrafter"/>
</dbReference>
<evidence type="ECO:0000259" key="1">
    <source>
        <dbReference type="Pfam" id="PF22924"/>
    </source>
</evidence>
<evidence type="ECO:0000313" key="2">
    <source>
        <dbReference type="EMBL" id="KAI5427354.1"/>
    </source>
</evidence>
<dbReference type="GO" id="GO:0071949">
    <property type="term" value="F:FAD binding"/>
    <property type="evidence" value="ECO:0007669"/>
    <property type="project" value="InterPro"/>
</dbReference>
<evidence type="ECO:0000313" key="3">
    <source>
        <dbReference type="Proteomes" id="UP001058974"/>
    </source>
</evidence>
<dbReference type="Proteomes" id="UP001058974">
    <property type="component" value="Chromosome 3"/>
</dbReference>
<dbReference type="Gramene" id="Psat03G0268400-T1">
    <property type="protein sequence ID" value="KAI5427354.1"/>
    <property type="gene ID" value="KIW84_032684"/>
</dbReference>